<proteinExistence type="predicted"/>
<evidence type="ECO:0000256" key="1">
    <source>
        <dbReference type="ARBA" id="ARBA00022690"/>
    </source>
</evidence>
<keyword evidence="2" id="KW-0722">Serine protease inhibitor</keyword>
<evidence type="ECO:0000259" key="5">
    <source>
        <dbReference type="PROSITE" id="PS50279"/>
    </source>
</evidence>
<keyword evidence="4" id="KW-0732">Signal</keyword>
<dbReference type="InterPro" id="IPR002223">
    <property type="entry name" value="Kunitz_BPTI"/>
</dbReference>
<dbReference type="PROSITE" id="PS50279">
    <property type="entry name" value="BPTI_KUNITZ_2"/>
    <property type="match status" value="1"/>
</dbReference>
<feature type="signal peptide" evidence="4">
    <location>
        <begin position="1"/>
        <end position="20"/>
    </location>
</feature>
<accession>A0A0K0E059</accession>
<dbReference type="CDD" id="cd00109">
    <property type="entry name" value="Kunitz-type"/>
    <property type="match status" value="1"/>
</dbReference>
<evidence type="ECO:0000313" key="8">
    <source>
        <dbReference type="WBParaSite" id="TCONS_00001405.p1"/>
    </source>
</evidence>
<dbReference type="InterPro" id="IPR050098">
    <property type="entry name" value="TFPI/VKTCI-like"/>
</dbReference>
<dbReference type="PRINTS" id="PR00759">
    <property type="entry name" value="BASICPTASE"/>
</dbReference>
<dbReference type="Gene3D" id="4.10.410.10">
    <property type="entry name" value="Pancreatic trypsin inhibitor Kunitz domain"/>
    <property type="match status" value="1"/>
</dbReference>
<feature type="chain" id="PRO_5005327468" evidence="4">
    <location>
        <begin position="21"/>
        <end position="125"/>
    </location>
</feature>
<reference evidence="7" key="1">
    <citation type="submission" date="2015-08" db="UniProtKB">
        <authorList>
            <consortium name="WormBaseParasite"/>
        </authorList>
    </citation>
    <scope>IDENTIFICATION</scope>
</reference>
<name>A0A0K0E059_STRER</name>
<dbReference type="WBParaSite" id="TCONS_00001405.p1">
    <property type="protein sequence ID" value="TCONS_00001405.p1"/>
    <property type="gene ID" value="XLOC_001296"/>
</dbReference>
<dbReference type="InterPro" id="IPR036880">
    <property type="entry name" value="Kunitz_BPTI_sf"/>
</dbReference>
<dbReference type="Pfam" id="PF00014">
    <property type="entry name" value="Kunitz_BPTI"/>
    <property type="match status" value="1"/>
</dbReference>
<dbReference type="GO" id="GO:0005615">
    <property type="term" value="C:extracellular space"/>
    <property type="evidence" value="ECO:0007669"/>
    <property type="project" value="TreeGrafter"/>
</dbReference>
<evidence type="ECO:0000256" key="3">
    <source>
        <dbReference type="ARBA" id="ARBA00023157"/>
    </source>
</evidence>
<dbReference type="SUPFAM" id="SSF57362">
    <property type="entry name" value="BPTI-like"/>
    <property type="match status" value="1"/>
</dbReference>
<evidence type="ECO:0000256" key="4">
    <source>
        <dbReference type="SAM" id="SignalP"/>
    </source>
</evidence>
<dbReference type="GO" id="GO:0004867">
    <property type="term" value="F:serine-type endopeptidase inhibitor activity"/>
    <property type="evidence" value="ECO:0007669"/>
    <property type="project" value="UniProtKB-KW"/>
</dbReference>
<feature type="domain" description="BPTI/Kunitz inhibitor" evidence="5">
    <location>
        <begin position="39"/>
        <end position="103"/>
    </location>
</feature>
<sequence length="125" mass="14203">MNHLFKYIILQNIVITFLLSAIIPKPPVFPDSTRYPSICYLPPDSALCMPTDMDGNFIDEVIDDLPIKFYFDIATEQCYPFGAQTCGGNENNFGSEEECQAICKRNSKEVVDKYDKNNLTTSKMK</sequence>
<protein>
    <submittedName>
        <fullName evidence="7 8">BPTI/Kunitz inhibitor domain-containing protein</fullName>
    </submittedName>
</protein>
<dbReference type="WBParaSite" id="SSTP_0000287500.1">
    <property type="protein sequence ID" value="SSTP_0000287500.1"/>
    <property type="gene ID" value="SSTP_0000287500"/>
</dbReference>
<dbReference type="Proteomes" id="UP000035681">
    <property type="component" value="Unplaced"/>
</dbReference>
<organism evidence="7">
    <name type="scientific">Strongyloides stercoralis</name>
    <name type="common">Threadworm</name>
    <dbReference type="NCBI Taxonomy" id="6248"/>
    <lineage>
        <taxon>Eukaryota</taxon>
        <taxon>Metazoa</taxon>
        <taxon>Ecdysozoa</taxon>
        <taxon>Nematoda</taxon>
        <taxon>Chromadorea</taxon>
        <taxon>Rhabditida</taxon>
        <taxon>Tylenchina</taxon>
        <taxon>Panagrolaimomorpha</taxon>
        <taxon>Strongyloidoidea</taxon>
        <taxon>Strongyloididae</taxon>
        <taxon>Strongyloides</taxon>
    </lineage>
</organism>
<keyword evidence="1" id="KW-0646">Protease inhibitor</keyword>
<evidence type="ECO:0000313" key="6">
    <source>
        <dbReference type="Proteomes" id="UP000035681"/>
    </source>
</evidence>
<dbReference type="PANTHER" id="PTHR10083:SF374">
    <property type="entry name" value="BPTI_KUNITZ INHIBITOR DOMAIN-CONTAINING PROTEIN"/>
    <property type="match status" value="1"/>
</dbReference>
<evidence type="ECO:0000313" key="7">
    <source>
        <dbReference type="WBParaSite" id="SSTP_0000287500.1"/>
    </source>
</evidence>
<dbReference type="AlphaFoldDB" id="A0A0K0E059"/>
<dbReference type="SMART" id="SM00131">
    <property type="entry name" value="KU"/>
    <property type="match status" value="1"/>
</dbReference>
<dbReference type="PANTHER" id="PTHR10083">
    <property type="entry name" value="KUNITZ-TYPE PROTEASE INHIBITOR-RELATED"/>
    <property type="match status" value="1"/>
</dbReference>
<keyword evidence="6" id="KW-1185">Reference proteome</keyword>
<keyword evidence="3" id="KW-1015">Disulfide bond</keyword>
<evidence type="ECO:0000256" key="2">
    <source>
        <dbReference type="ARBA" id="ARBA00022900"/>
    </source>
</evidence>